<dbReference type="Proteomes" id="UP000789739">
    <property type="component" value="Unassembled WGS sequence"/>
</dbReference>
<comment type="caution">
    <text evidence="1">The sequence shown here is derived from an EMBL/GenBank/DDBJ whole genome shotgun (WGS) entry which is preliminary data.</text>
</comment>
<dbReference type="OrthoDB" id="10438822at2759"/>
<protein>
    <submittedName>
        <fullName evidence="1">4339_t:CDS:1</fullName>
    </submittedName>
</protein>
<dbReference type="AlphaFoldDB" id="A0A9N9H964"/>
<evidence type="ECO:0000313" key="1">
    <source>
        <dbReference type="EMBL" id="CAG8658041.1"/>
    </source>
</evidence>
<sequence>MSRKAGKRTSISDLLKDTDYHEGNEVVVKPMSNIEALTHLKGLILYQEQSPDEVFTSDELNALRRKISTFEYLIDKAKKQSSLDCYLEK</sequence>
<proteinExistence type="predicted"/>
<organism evidence="1 2">
    <name type="scientific">Paraglomus brasilianum</name>
    <dbReference type="NCBI Taxonomy" id="144538"/>
    <lineage>
        <taxon>Eukaryota</taxon>
        <taxon>Fungi</taxon>
        <taxon>Fungi incertae sedis</taxon>
        <taxon>Mucoromycota</taxon>
        <taxon>Glomeromycotina</taxon>
        <taxon>Glomeromycetes</taxon>
        <taxon>Paraglomerales</taxon>
        <taxon>Paraglomeraceae</taxon>
        <taxon>Paraglomus</taxon>
    </lineage>
</organism>
<keyword evidence="2" id="KW-1185">Reference proteome</keyword>
<gene>
    <name evidence="1" type="ORF">PBRASI_LOCUS10629</name>
</gene>
<reference evidence="1" key="1">
    <citation type="submission" date="2021-06" db="EMBL/GenBank/DDBJ databases">
        <authorList>
            <person name="Kallberg Y."/>
            <person name="Tangrot J."/>
            <person name="Rosling A."/>
        </authorList>
    </citation>
    <scope>NUCLEOTIDE SEQUENCE</scope>
    <source>
        <strain evidence="1">BR232B</strain>
    </source>
</reference>
<name>A0A9N9H964_9GLOM</name>
<dbReference type="EMBL" id="CAJVPI010003400">
    <property type="protein sequence ID" value="CAG8658041.1"/>
    <property type="molecule type" value="Genomic_DNA"/>
</dbReference>
<accession>A0A9N9H964</accession>
<evidence type="ECO:0000313" key="2">
    <source>
        <dbReference type="Proteomes" id="UP000789739"/>
    </source>
</evidence>